<dbReference type="EMBL" id="OX458333">
    <property type="protein sequence ID" value="CAI8920874.1"/>
    <property type="molecule type" value="Genomic_DNA"/>
</dbReference>
<dbReference type="PANTHER" id="PTHR42935:SF1">
    <property type="entry name" value="SLR0930 PROTEIN"/>
    <property type="match status" value="1"/>
</dbReference>
<sequence>MDALAQLIAKASELLERLERRIPPEAAEPDWQDAIAFRWRGAGHTNPLQPIRHPHRLRLNDILCVDRQKCELDRNTRQFIKGFPANNVLLWGSKGTGKSSLIKALLNEYASEGLRVIEVDRQHLVELPDILDLVYPRPEKFILFSDDLSFEADDPGYKALKSTLEGSLSAPPTNVLIYATSNRRHLLPEYHEENLMARQIEGEIHQSEAVEEKISLSERFGLWLSFYPFSQDQYLSIVRYWLEKLQTPLNDWETVRTEALRFALQRGSRSGRVAWQFAKDWSGRTRLDTHSSGG</sequence>
<dbReference type="PANTHER" id="PTHR42935">
    <property type="entry name" value="SLR0930 PROTEIN"/>
    <property type="match status" value="1"/>
</dbReference>
<accession>A0ABM9I6D2</accession>
<proteinExistence type="predicted"/>
<reference evidence="1 2" key="1">
    <citation type="submission" date="2023-03" db="EMBL/GenBank/DDBJ databases">
        <authorList>
            <person name="Pearce D."/>
        </authorList>
    </citation>
    <scope>NUCLEOTIDE SEQUENCE [LARGE SCALE GENOMIC DNA]</scope>
    <source>
        <strain evidence="1">Msz</strain>
    </source>
</reference>
<evidence type="ECO:0000313" key="2">
    <source>
        <dbReference type="Proteomes" id="UP001162030"/>
    </source>
</evidence>
<keyword evidence="2" id="KW-1185">Reference proteome</keyword>
<evidence type="ECO:0000313" key="1">
    <source>
        <dbReference type="EMBL" id="CAI8920874.1"/>
    </source>
</evidence>
<dbReference type="InterPro" id="IPR008533">
    <property type="entry name" value="DUF815"/>
</dbReference>
<dbReference type="SUPFAM" id="SSF52540">
    <property type="entry name" value="P-loop containing nucleoside triphosphate hydrolases"/>
    <property type="match status" value="1"/>
</dbReference>
<organism evidence="1 2">
    <name type="scientific">Methylocaldum szegediense</name>
    <dbReference type="NCBI Taxonomy" id="73780"/>
    <lineage>
        <taxon>Bacteria</taxon>
        <taxon>Pseudomonadati</taxon>
        <taxon>Pseudomonadota</taxon>
        <taxon>Gammaproteobacteria</taxon>
        <taxon>Methylococcales</taxon>
        <taxon>Methylococcaceae</taxon>
        <taxon>Methylocaldum</taxon>
    </lineage>
</organism>
<dbReference type="Pfam" id="PF05673">
    <property type="entry name" value="DUF815"/>
    <property type="match status" value="1"/>
</dbReference>
<dbReference type="InterPro" id="IPR027417">
    <property type="entry name" value="P-loop_NTPase"/>
</dbReference>
<gene>
    <name evidence="1" type="ORF">MSZNOR_3837</name>
</gene>
<protein>
    <submittedName>
        <fullName evidence="1">DUF815 domain-containing protein</fullName>
    </submittedName>
</protein>
<dbReference type="Gene3D" id="3.40.50.300">
    <property type="entry name" value="P-loop containing nucleotide triphosphate hydrolases"/>
    <property type="match status" value="1"/>
</dbReference>
<dbReference type="CDD" id="cd00009">
    <property type="entry name" value="AAA"/>
    <property type="match status" value="1"/>
</dbReference>
<dbReference type="Proteomes" id="UP001162030">
    <property type="component" value="Chromosome"/>
</dbReference>
<name>A0ABM9I6D2_9GAMM</name>